<sequence>MSASIQNIREKLKRKLSLHDKNPNFDDFETHEDIDDETAGHLTRELDKLEDDGDKYPQGKPNSFLNKLIAHGNKKTEDEIAAAIAEQKQKEEHAGGAAATTT</sequence>
<keyword evidence="2" id="KW-1185">Reference proteome</keyword>
<name>A0A9W7SN62_9PEZI</name>
<dbReference type="AlphaFoldDB" id="A0A9W7SN62"/>
<evidence type="ECO:0000313" key="2">
    <source>
        <dbReference type="Proteomes" id="UP001138500"/>
    </source>
</evidence>
<gene>
    <name evidence="1" type="ORF">Tdes44962_MAKER04111</name>
</gene>
<dbReference type="EMBL" id="RIBY02002101">
    <property type="protein sequence ID" value="KAH9825543.1"/>
    <property type="molecule type" value="Genomic_DNA"/>
</dbReference>
<comment type="caution">
    <text evidence="1">The sequence shown here is derived from an EMBL/GenBank/DDBJ whole genome shotgun (WGS) entry which is preliminary data.</text>
</comment>
<accession>A0A9W7SN62</accession>
<evidence type="ECO:0000313" key="1">
    <source>
        <dbReference type="EMBL" id="KAH9825543.1"/>
    </source>
</evidence>
<dbReference type="OrthoDB" id="5313204at2759"/>
<reference evidence="1 2" key="2">
    <citation type="journal article" date="2021" name="Curr. Genet.">
        <title>Genetic response to nitrogen starvation in the aggressive Eucalyptus foliar pathogen Teratosphaeria destructans.</title>
        <authorList>
            <person name="Havenga M."/>
            <person name="Wingfield B.D."/>
            <person name="Wingfield M.J."/>
            <person name="Dreyer L.L."/>
            <person name="Roets F."/>
            <person name="Aylward J."/>
        </authorList>
    </citation>
    <scope>NUCLEOTIDE SEQUENCE [LARGE SCALE GENOMIC DNA]</scope>
    <source>
        <strain evidence="1">CMW44962</strain>
    </source>
</reference>
<reference evidence="1 2" key="1">
    <citation type="journal article" date="2018" name="IMA Fungus">
        <title>IMA Genome-F 10: Nine draft genome sequences of Claviceps purpurea s.lat., including C. arundinis, C. humidiphila, and C. cf. spartinae, pseudomolecules for the pitch canker pathogen Fusarium circinatum, draft genome of Davidsoniella eucalypti, Grosmannia galeiformis, Quambalaria eucalypti, and Teratosphaeria destructans.</title>
        <authorList>
            <person name="Wingfield B.D."/>
            <person name="Liu M."/>
            <person name="Nguyen H.D."/>
            <person name="Lane F.A."/>
            <person name="Morgan S.W."/>
            <person name="De Vos L."/>
            <person name="Wilken P.M."/>
            <person name="Duong T.A."/>
            <person name="Aylward J."/>
            <person name="Coetzee M.P."/>
            <person name="Dadej K."/>
            <person name="De Beer Z.W."/>
            <person name="Findlay W."/>
            <person name="Havenga M."/>
            <person name="Kolarik M."/>
            <person name="Menzies J.G."/>
            <person name="Naidoo K."/>
            <person name="Pochopski O."/>
            <person name="Shoukouhi P."/>
            <person name="Santana Q.C."/>
            <person name="Seifert K.A."/>
            <person name="Soal N."/>
            <person name="Steenkamp E.T."/>
            <person name="Tatham C.T."/>
            <person name="van der Nest M.A."/>
            <person name="Wingfield M.J."/>
        </authorList>
    </citation>
    <scope>NUCLEOTIDE SEQUENCE [LARGE SCALE GENOMIC DNA]</scope>
    <source>
        <strain evidence="1">CMW44962</strain>
    </source>
</reference>
<proteinExistence type="predicted"/>
<organism evidence="1 2">
    <name type="scientific">Teratosphaeria destructans</name>
    <dbReference type="NCBI Taxonomy" id="418781"/>
    <lineage>
        <taxon>Eukaryota</taxon>
        <taxon>Fungi</taxon>
        <taxon>Dikarya</taxon>
        <taxon>Ascomycota</taxon>
        <taxon>Pezizomycotina</taxon>
        <taxon>Dothideomycetes</taxon>
        <taxon>Dothideomycetidae</taxon>
        <taxon>Mycosphaerellales</taxon>
        <taxon>Teratosphaeriaceae</taxon>
        <taxon>Teratosphaeria</taxon>
    </lineage>
</organism>
<protein>
    <submittedName>
        <fullName evidence="1">Uncharacterized protein</fullName>
    </submittedName>
</protein>
<dbReference type="Proteomes" id="UP001138500">
    <property type="component" value="Unassembled WGS sequence"/>
</dbReference>